<dbReference type="SUPFAM" id="SSF51621">
    <property type="entry name" value="Phosphoenolpyruvate/pyruvate domain"/>
    <property type="match status" value="1"/>
</dbReference>
<evidence type="ECO:0000256" key="2">
    <source>
        <dbReference type="ARBA" id="ARBA00022723"/>
    </source>
</evidence>
<protein>
    <submittedName>
        <fullName evidence="4">Aldolase</fullName>
    </submittedName>
</protein>
<proteinExistence type="predicted"/>
<organism evidence="4 5">
    <name type="scientific">Lolliginicoccus lacisalsi</name>
    <dbReference type="NCBI Taxonomy" id="2742202"/>
    <lineage>
        <taxon>Bacteria</taxon>
        <taxon>Bacillati</taxon>
        <taxon>Actinomycetota</taxon>
        <taxon>Actinomycetes</taxon>
        <taxon>Mycobacteriales</taxon>
        <taxon>Hoyosellaceae</taxon>
        <taxon>Lolliginicoccus</taxon>
    </lineage>
</organism>
<dbReference type="PANTHER" id="PTHR32308">
    <property type="entry name" value="LYASE BETA SUBUNIT, PUTATIVE (AFU_ORTHOLOGUE AFUA_4G13030)-RELATED"/>
    <property type="match status" value="1"/>
</dbReference>
<dbReference type="InterPro" id="IPR054255">
    <property type="entry name" value="DUF6986"/>
</dbReference>
<dbReference type="Gene3D" id="3.20.20.60">
    <property type="entry name" value="Phosphoenolpyruvate-binding domains"/>
    <property type="match status" value="1"/>
</dbReference>
<evidence type="ECO:0000313" key="5">
    <source>
        <dbReference type="Proteomes" id="UP000642993"/>
    </source>
</evidence>
<evidence type="ECO:0000313" key="4">
    <source>
        <dbReference type="EMBL" id="MBD8507885.1"/>
    </source>
</evidence>
<dbReference type="RefSeq" id="WP_192040351.1">
    <property type="nucleotide sequence ID" value="NZ_JACYWE010000013.1"/>
</dbReference>
<sequence length="403" mass="43173">MTSLAARLATLLDPVDECLAAAYPSVLRPGQPPHTVYVAASDAGPGTVTTWGGQACELLEQHRVRLAWLVGDDVLDAVADRLRLEPIADIRYDFEDGYGWRPDATEDAHARAVGQLLASAPARPPSAGIRTKGLAAHERRRMLRTLELVLDAAGGVPGGFVLTVPKLRHPEQVPAILAICEHFERAHGLEEGTLRFELQIESPQAIIAADGTVPVARAIHAAGARLSGLHYGTFDYSAACGIAPQHQTLEHPVADHAKAVMLAAAAQTGVWVCDGSTNIVPSGGASQRDSALELHFRLVSRALAHGYYQGWDMHPGHLVTRWAATYQFYRESLRIAAPRLDSYLQQRSSDVIDEPASAQALATIVLRGLEAGAFAETDVVALSPLCTRATLTGLAARVMPSKR</sequence>
<dbReference type="Proteomes" id="UP000642993">
    <property type="component" value="Unassembled WGS sequence"/>
</dbReference>
<evidence type="ECO:0000256" key="1">
    <source>
        <dbReference type="ARBA" id="ARBA00001946"/>
    </source>
</evidence>
<dbReference type="GO" id="GO:0000287">
    <property type="term" value="F:magnesium ion binding"/>
    <property type="evidence" value="ECO:0007669"/>
    <property type="project" value="TreeGrafter"/>
</dbReference>
<evidence type="ECO:0000256" key="3">
    <source>
        <dbReference type="ARBA" id="ARBA00022842"/>
    </source>
</evidence>
<keyword evidence="2" id="KW-0479">Metal-binding</keyword>
<reference evidence="4" key="1">
    <citation type="submission" date="2020-09" db="EMBL/GenBank/DDBJ databases">
        <title>Hoyosella lacisalsi sp. nov., a halotolerant actinobacterium isolated from soil of Lake Gudzhirganskoe.</title>
        <authorList>
            <person name="Yang Q."/>
            <person name="Guo P.Y."/>
            <person name="Liu S.W."/>
            <person name="Li F.N."/>
            <person name="Sun C.H."/>
        </authorList>
    </citation>
    <scope>NUCLEOTIDE SEQUENCE</scope>
    <source>
        <strain evidence="4">G463</strain>
    </source>
</reference>
<dbReference type="GO" id="GO:0006107">
    <property type="term" value="P:oxaloacetate metabolic process"/>
    <property type="evidence" value="ECO:0007669"/>
    <property type="project" value="TreeGrafter"/>
</dbReference>
<dbReference type="InterPro" id="IPR015813">
    <property type="entry name" value="Pyrv/PenolPyrv_kinase-like_dom"/>
</dbReference>
<dbReference type="EMBL" id="JACYWE010000013">
    <property type="protein sequence ID" value="MBD8507885.1"/>
    <property type="molecule type" value="Genomic_DNA"/>
</dbReference>
<comment type="cofactor">
    <cofactor evidence="1">
        <name>Mg(2+)</name>
        <dbReference type="ChEBI" id="CHEBI:18420"/>
    </cofactor>
</comment>
<name>A0A927JF27_9ACTN</name>
<keyword evidence="5" id="KW-1185">Reference proteome</keyword>
<dbReference type="AlphaFoldDB" id="A0A927JF27"/>
<dbReference type="Pfam" id="PF22484">
    <property type="entry name" value="DUF6986"/>
    <property type="match status" value="1"/>
</dbReference>
<keyword evidence="3" id="KW-0460">Magnesium</keyword>
<dbReference type="PANTHER" id="PTHR32308:SF10">
    <property type="entry name" value="CITRATE LYASE SUBUNIT BETA"/>
    <property type="match status" value="1"/>
</dbReference>
<gene>
    <name evidence="4" type="ORF">HT102_15455</name>
</gene>
<comment type="caution">
    <text evidence="4">The sequence shown here is derived from an EMBL/GenBank/DDBJ whole genome shotgun (WGS) entry which is preliminary data.</text>
</comment>
<dbReference type="InterPro" id="IPR040442">
    <property type="entry name" value="Pyrv_kinase-like_dom_sf"/>
</dbReference>
<accession>A0A927JF27</accession>
<dbReference type="GO" id="GO:0003824">
    <property type="term" value="F:catalytic activity"/>
    <property type="evidence" value="ECO:0007669"/>
    <property type="project" value="InterPro"/>
</dbReference>